<reference evidence="2 3" key="1">
    <citation type="journal article" date="2014" name="BMC Genomics">
        <title>Comparative genome sequencing reveals chemotype-specific gene clusters in the toxigenic black mold Stachybotrys.</title>
        <authorList>
            <person name="Semeiks J."/>
            <person name="Borek D."/>
            <person name="Otwinowski Z."/>
            <person name="Grishin N.V."/>
        </authorList>
    </citation>
    <scope>NUCLEOTIDE SEQUENCE [LARGE SCALE GENOMIC DNA]</scope>
    <source>
        <strain evidence="3">CBS 109288 / IBT 7711</strain>
    </source>
</reference>
<dbReference type="InterPro" id="IPR011009">
    <property type="entry name" value="Kinase-like_dom_sf"/>
</dbReference>
<proteinExistence type="predicted"/>
<organism evidence="2 3">
    <name type="scientific">Stachybotrys chartarum (strain CBS 109288 / IBT 7711)</name>
    <name type="common">Toxic black mold</name>
    <name type="synonym">Stilbospora chartarum</name>
    <dbReference type="NCBI Taxonomy" id="1280523"/>
    <lineage>
        <taxon>Eukaryota</taxon>
        <taxon>Fungi</taxon>
        <taxon>Dikarya</taxon>
        <taxon>Ascomycota</taxon>
        <taxon>Pezizomycotina</taxon>
        <taxon>Sordariomycetes</taxon>
        <taxon>Hypocreomycetidae</taxon>
        <taxon>Hypocreales</taxon>
        <taxon>Stachybotryaceae</taxon>
        <taxon>Stachybotrys</taxon>
    </lineage>
</organism>
<name>A0A084AY03_STACB</name>
<dbReference type="Proteomes" id="UP000028045">
    <property type="component" value="Unassembled WGS sequence"/>
</dbReference>
<evidence type="ECO:0000313" key="2">
    <source>
        <dbReference type="EMBL" id="KEY70182.1"/>
    </source>
</evidence>
<evidence type="ECO:0000313" key="3">
    <source>
        <dbReference type="Proteomes" id="UP000028045"/>
    </source>
</evidence>
<evidence type="ECO:0000259" key="1">
    <source>
        <dbReference type="Pfam" id="PF01636"/>
    </source>
</evidence>
<dbReference type="Gene3D" id="3.90.1200.10">
    <property type="match status" value="1"/>
</dbReference>
<dbReference type="InterPro" id="IPR051678">
    <property type="entry name" value="AGP_Transferase"/>
</dbReference>
<sequence>MLFVKQFSTIPVPAVYALYSHKREGRGTPPPPPTISLWRAWPRKAEYYRRALPLAVRGHAPVFTHGDLQRKNLLLREDGTVVMLDWEAAGWYPSFWEYATAMFSRRWDDDWHSWVIKVLDEYWNEYAWMDMMFRELWP</sequence>
<dbReference type="AlphaFoldDB" id="A0A084AY03"/>
<dbReference type="PANTHER" id="PTHR21310">
    <property type="entry name" value="AMINOGLYCOSIDE PHOSPHOTRANSFERASE-RELATED-RELATED"/>
    <property type="match status" value="1"/>
</dbReference>
<feature type="domain" description="Aminoglycoside phosphotransferase" evidence="1">
    <location>
        <begin position="34"/>
        <end position="127"/>
    </location>
</feature>
<accession>A0A084AY03</accession>
<dbReference type="SUPFAM" id="SSF56112">
    <property type="entry name" value="Protein kinase-like (PK-like)"/>
    <property type="match status" value="1"/>
</dbReference>
<dbReference type="EMBL" id="KL648458">
    <property type="protein sequence ID" value="KEY70182.1"/>
    <property type="molecule type" value="Genomic_DNA"/>
</dbReference>
<dbReference type="PANTHER" id="PTHR21310:SF48">
    <property type="entry name" value="AMINOGLYCOSIDE PHOSPHOTRANSFERASE DOMAIN-CONTAINING PROTEIN"/>
    <property type="match status" value="1"/>
</dbReference>
<dbReference type="HOGENOM" id="CLU_1627655_0_0_1"/>
<gene>
    <name evidence="2" type="ORF">S7711_03403</name>
</gene>
<protein>
    <recommendedName>
        <fullName evidence="1">Aminoglycoside phosphotransferase domain-containing protein</fullName>
    </recommendedName>
</protein>
<keyword evidence="3" id="KW-1185">Reference proteome</keyword>
<dbReference type="InterPro" id="IPR002575">
    <property type="entry name" value="Aminoglycoside_PTrfase"/>
</dbReference>
<dbReference type="OrthoDB" id="4913714at2759"/>
<dbReference type="Pfam" id="PF01636">
    <property type="entry name" value="APH"/>
    <property type="match status" value="1"/>
</dbReference>